<dbReference type="GO" id="GO:0009306">
    <property type="term" value="P:protein secretion"/>
    <property type="evidence" value="ECO:0007669"/>
    <property type="project" value="InterPro"/>
</dbReference>
<accession>A0A164QRC1</accession>
<dbReference type="RefSeq" id="WP_063259753.1">
    <property type="nucleotide sequence ID" value="NZ_LJKE01000015.1"/>
</dbReference>
<keyword evidence="7" id="KW-0175">Coiled coil</keyword>
<evidence type="ECO:0000256" key="7">
    <source>
        <dbReference type="SAM" id="Coils"/>
    </source>
</evidence>
<dbReference type="PANTHER" id="PTHR30161:SF1">
    <property type="entry name" value="FLAGELLAR BIOSYNTHESIS PROTEIN FLHA-RELATED"/>
    <property type="match status" value="1"/>
</dbReference>
<keyword evidence="6 8" id="KW-0472">Membrane</keyword>
<feature type="transmembrane region" description="Helical" evidence="8">
    <location>
        <begin position="189"/>
        <end position="210"/>
    </location>
</feature>
<dbReference type="GO" id="GO:0044780">
    <property type="term" value="P:bacterial-type flagellum assembly"/>
    <property type="evidence" value="ECO:0007669"/>
    <property type="project" value="TreeGrafter"/>
</dbReference>
<keyword evidence="3" id="KW-1003">Cell membrane</keyword>
<dbReference type="InterPro" id="IPR042194">
    <property type="entry name" value="FHIPEP_1"/>
</dbReference>
<dbReference type="EMBL" id="LJKE01000015">
    <property type="protein sequence ID" value="KZD72070.1"/>
    <property type="molecule type" value="Genomic_DNA"/>
</dbReference>
<gene>
    <name evidence="9" type="ORF">B4088_0531</name>
</gene>
<keyword evidence="9" id="KW-0282">Flagellum</keyword>
<comment type="similarity">
    <text evidence="2">Belongs to the FHIPEP (flagella/HR/invasion proteins export pore) family.</text>
</comment>
<name>A0A164QRC1_BACCE</name>
<reference evidence="9 10" key="1">
    <citation type="submission" date="2015-09" db="EMBL/GenBank/DDBJ databases">
        <title>Bacillus cereus food isolates.</title>
        <authorList>
            <person name="Boekhorst J."/>
        </authorList>
    </citation>
    <scope>NUCLEOTIDE SEQUENCE [LARGE SCALE GENOMIC DNA]</scope>
    <source>
        <strain evidence="9 10">B4088</strain>
    </source>
</reference>
<comment type="caution">
    <text evidence="9">The sequence shown here is derived from an EMBL/GenBank/DDBJ whole genome shotgun (WGS) entry which is preliminary data.</text>
</comment>
<dbReference type="PRINTS" id="PR00949">
    <property type="entry name" value="TYPE3IMAPROT"/>
</dbReference>
<feature type="transmembrane region" description="Helical" evidence="8">
    <location>
        <begin position="222"/>
        <end position="247"/>
    </location>
</feature>
<feature type="transmembrane region" description="Helical" evidence="8">
    <location>
        <begin position="267"/>
        <end position="286"/>
    </location>
</feature>
<dbReference type="Proteomes" id="UP000076482">
    <property type="component" value="Unassembled WGS sequence"/>
</dbReference>
<evidence type="ECO:0000256" key="2">
    <source>
        <dbReference type="ARBA" id="ARBA00008835"/>
    </source>
</evidence>
<evidence type="ECO:0000256" key="5">
    <source>
        <dbReference type="ARBA" id="ARBA00022989"/>
    </source>
</evidence>
<evidence type="ECO:0000256" key="8">
    <source>
        <dbReference type="SAM" id="Phobius"/>
    </source>
</evidence>
<dbReference type="Gene3D" id="3.40.50.12790">
    <property type="entry name" value="FHIPEP family, domain 4"/>
    <property type="match status" value="1"/>
</dbReference>
<dbReference type="PATRIC" id="fig|1396.535.peg.4283"/>
<feature type="coiled-coil region" evidence="7">
    <location>
        <begin position="309"/>
        <end position="336"/>
    </location>
</feature>
<dbReference type="AlphaFoldDB" id="A0A164QRC1"/>
<feature type="transmembrane region" description="Helical" evidence="8">
    <location>
        <begin position="7"/>
        <end position="26"/>
    </location>
</feature>
<dbReference type="InterPro" id="IPR042196">
    <property type="entry name" value="FHIPEP_4"/>
</dbReference>
<dbReference type="Pfam" id="PF00771">
    <property type="entry name" value="FHIPEP"/>
    <property type="match status" value="1"/>
</dbReference>
<comment type="subcellular location">
    <subcellularLocation>
        <location evidence="1">Cell membrane</location>
        <topology evidence="1">Multi-pass membrane protein</topology>
    </subcellularLocation>
</comment>
<feature type="transmembrane region" description="Helical" evidence="8">
    <location>
        <begin position="104"/>
        <end position="125"/>
    </location>
</feature>
<dbReference type="InterPro" id="IPR042193">
    <property type="entry name" value="FHIPEP_3"/>
</dbReference>
<proteinExistence type="inferred from homology"/>
<evidence type="ECO:0000256" key="6">
    <source>
        <dbReference type="ARBA" id="ARBA00023136"/>
    </source>
</evidence>
<keyword evidence="9" id="KW-0969">Cilium</keyword>
<dbReference type="InterPro" id="IPR001712">
    <property type="entry name" value="T3SS_FHIPEP"/>
</dbReference>
<evidence type="ECO:0000313" key="9">
    <source>
        <dbReference type="EMBL" id="KZD72070.1"/>
    </source>
</evidence>
<protein>
    <submittedName>
        <fullName evidence="9">Flagellar biosynthesis protein FlhA</fullName>
    </submittedName>
</protein>
<dbReference type="Gene3D" id="1.10.8.540">
    <property type="entry name" value="FHIPEP family, domain 3"/>
    <property type="match status" value="1"/>
</dbReference>
<dbReference type="Gene3D" id="3.40.30.60">
    <property type="entry name" value="FHIPEP family, domain 1"/>
    <property type="match status" value="1"/>
</dbReference>
<dbReference type="GO" id="GO:0005886">
    <property type="term" value="C:plasma membrane"/>
    <property type="evidence" value="ECO:0007669"/>
    <property type="project" value="UniProtKB-SubCell"/>
</dbReference>
<evidence type="ECO:0000256" key="1">
    <source>
        <dbReference type="ARBA" id="ARBA00004651"/>
    </source>
</evidence>
<dbReference type="PANTHER" id="PTHR30161">
    <property type="entry name" value="FLAGELLAR EXPORT PROTEIN, MEMBRANE FLHA SUBUNIT-RELATED"/>
    <property type="match status" value="1"/>
</dbReference>
<dbReference type="PIRSF" id="PIRSF005419">
    <property type="entry name" value="FlhA"/>
    <property type="match status" value="1"/>
</dbReference>
<keyword evidence="5 8" id="KW-1133">Transmembrane helix</keyword>
<sequence>MAARLKEAGWIVALLSFVMLMFASVPPFVIDLSIVIMFVFSMMVLMRTATMAEWSELKSFPVILVMAAVFRIALNITTTKSILFDGHAGNVVENVGTWMVGSNIWIGFVIFIILTVIQIVIAIGANRMSEVNARFTLESLPAKQMDIMNEMNAGVLTQEEAKEEKKKLQTRSEFYSSMDGAGKYIKGDVMTGILLFVVNIGVGFVVGMMSEGLTASEAARKYTILTIGDGIVTQISTLMISIGAGMVLGRVYGENDNNVLKNIMSELTGNALVLYVAGAVLLVLAMFTSMPFLPFAVIGVSLCILGFYVDKKKRESEQEQQEEAEMQEVLQDKQVELKVIGELPPITVEFGMAIAPIVQAHEAAMDKPEGLFEATEDNVYERVRLIRRNIAVESGVEIPSVYLVDNVSLGMTGYQIKIKGVVMGKGELKLDQVLALKGNLMIGDEELVNGEFTKDPVFGTDAYWIPKEDANDAGLNGWIVEDWLSILSTHIREVVLNNLHMFMDRQQTSDLIEFASESKPVLKKQIDQEKINLSVVQGVFKNLLKETVSIRDLSVILEEVIDSYMKYNDMQLDPFKFHMVDEITLLVRERLASQVCAQLKGNDSKVCAIMFDSSVERSMEKTNRNDGYYLAMEFLYRERMLQALANAVERVVITGVNPVVLVARADIRLALSRALMDKRIKVPVVSMDEVQRGNVDVEVVRTVTPQEIENVEVS</sequence>
<organism evidence="9 10">
    <name type="scientific">Bacillus cereus</name>
    <dbReference type="NCBI Taxonomy" id="1396"/>
    <lineage>
        <taxon>Bacteria</taxon>
        <taxon>Bacillati</taxon>
        <taxon>Bacillota</taxon>
        <taxon>Bacilli</taxon>
        <taxon>Bacillales</taxon>
        <taxon>Bacillaceae</taxon>
        <taxon>Bacillus</taxon>
        <taxon>Bacillus cereus group</taxon>
    </lineage>
</organism>
<keyword evidence="4 8" id="KW-0812">Transmembrane</keyword>
<evidence type="ECO:0000256" key="3">
    <source>
        <dbReference type="ARBA" id="ARBA00022475"/>
    </source>
</evidence>
<feature type="transmembrane region" description="Helical" evidence="8">
    <location>
        <begin position="62"/>
        <end position="84"/>
    </location>
</feature>
<evidence type="ECO:0000313" key="10">
    <source>
        <dbReference type="Proteomes" id="UP000076482"/>
    </source>
</evidence>
<evidence type="ECO:0000256" key="4">
    <source>
        <dbReference type="ARBA" id="ARBA00022692"/>
    </source>
</evidence>
<keyword evidence="9" id="KW-0966">Cell projection</keyword>